<organism evidence="1">
    <name type="scientific">Lygus hesperus</name>
    <name type="common">Western plant bug</name>
    <dbReference type="NCBI Taxonomy" id="30085"/>
    <lineage>
        <taxon>Eukaryota</taxon>
        <taxon>Metazoa</taxon>
        <taxon>Ecdysozoa</taxon>
        <taxon>Arthropoda</taxon>
        <taxon>Hexapoda</taxon>
        <taxon>Insecta</taxon>
        <taxon>Pterygota</taxon>
        <taxon>Neoptera</taxon>
        <taxon>Paraneoptera</taxon>
        <taxon>Hemiptera</taxon>
        <taxon>Heteroptera</taxon>
        <taxon>Panheteroptera</taxon>
        <taxon>Cimicomorpha</taxon>
        <taxon>Miridae</taxon>
        <taxon>Mirini</taxon>
        <taxon>Lygus</taxon>
    </lineage>
</organism>
<dbReference type="EMBL" id="GDHC01010991">
    <property type="protein sequence ID" value="JAQ07638.1"/>
    <property type="molecule type" value="Transcribed_RNA"/>
</dbReference>
<proteinExistence type="predicted"/>
<dbReference type="AlphaFoldDB" id="A0A146LHU8"/>
<gene>
    <name evidence="1" type="ORF">g.19793</name>
</gene>
<reference evidence="1" key="1">
    <citation type="journal article" date="2016" name="Gigascience">
        <title>De novo construction of an expanded transcriptome assembly for the western tarnished plant bug, Lygus hesperus.</title>
        <authorList>
            <person name="Tassone E.E."/>
            <person name="Geib S.M."/>
            <person name="Hall B."/>
            <person name="Fabrick J.A."/>
            <person name="Brent C.S."/>
            <person name="Hull J.J."/>
        </authorList>
    </citation>
    <scope>NUCLEOTIDE SEQUENCE</scope>
</reference>
<protein>
    <submittedName>
        <fullName evidence="1">Uncharacterized protein</fullName>
    </submittedName>
</protein>
<accession>A0A146LHU8</accession>
<evidence type="ECO:0000313" key="1">
    <source>
        <dbReference type="EMBL" id="JAQ07638.1"/>
    </source>
</evidence>
<name>A0A146LHU8_LYGHE</name>
<sequence>MLLQHGSLDINVVDLYGRCAIYNLIRDSDTRVVGNLYHSTLRKQLFPHGLQIDDYTVYTALQNPSNAADDIVSLFLHYRPNSYFRDSNNVRDFELPAFHVAVATGKYDIVVGLTLHRPRM</sequence>